<proteinExistence type="predicted"/>
<evidence type="ECO:0000256" key="2">
    <source>
        <dbReference type="SAM" id="MobiDB-lite"/>
    </source>
</evidence>
<feature type="coiled-coil region" evidence="1">
    <location>
        <begin position="408"/>
        <end position="442"/>
    </location>
</feature>
<feature type="compositionally biased region" description="Basic and acidic residues" evidence="2">
    <location>
        <begin position="107"/>
        <end position="117"/>
    </location>
</feature>
<evidence type="ECO:0000256" key="1">
    <source>
        <dbReference type="SAM" id="Coils"/>
    </source>
</evidence>
<sequence length="446" mass="49908">MWAPNRAGPGITRTPSVQSVASFHSNSRSISLSSPHIQRASQSYDSDNFSDTASEDSRANFRTMPDSSMPPMWREQTRAPVNASTPHRGGNERDVAVLRKLQQQEVPRTHQIDDDATSRSSTLDGNEDDHYPQKLEKMPAALAVRRREVDGNEPASPAPAPHVPGPLESQLAALMSKLIYIEQENHAVSVTPEEYKETLARLKALEEEKKTWWKRHEAIWALRDEDVENNIKIRGLLAKTRRELEATKVLRDEDLVNVQLVRSKLAEKTREVERLQAQAGRSSPNRRPGSYLERRGTIDLFTAAKVAALEQRALELEKRNSDLVEQLGGAPSGGAMNNLNRTVAHEAWKDTVTALEEKMKAKDAEIAQLRSSSSAGGGRSAGASMDWYRIEALLEEHASYRESVGGRLQALRTEKEVLLKDLHQKENTCQALELKVQTLQRRANVI</sequence>
<organism evidence="3 4">
    <name type="scientific">Plenodomus tracheiphilus IPT5</name>
    <dbReference type="NCBI Taxonomy" id="1408161"/>
    <lineage>
        <taxon>Eukaryota</taxon>
        <taxon>Fungi</taxon>
        <taxon>Dikarya</taxon>
        <taxon>Ascomycota</taxon>
        <taxon>Pezizomycotina</taxon>
        <taxon>Dothideomycetes</taxon>
        <taxon>Pleosporomycetidae</taxon>
        <taxon>Pleosporales</taxon>
        <taxon>Pleosporineae</taxon>
        <taxon>Leptosphaeriaceae</taxon>
        <taxon>Plenodomus</taxon>
    </lineage>
</organism>
<keyword evidence="1" id="KW-0175">Coiled coil</keyword>
<feature type="region of interest" description="Disordered" evidence="2">
    <location>
        <begin position="1"/>
        <end position="135"/>
    </location>
</feature>
<dbReference type="Proteomes" id="UP000799423">
    <property type="component" value="Unassembled WGS sequence"/>
</dbReference>
<dbReference type="AlphaFoldDB" id="A0A6A7BQD4"/>
<gene>
    <name evidence="3" type="ORF">T440DRAFT_462809</name>
</gene>
<feature type="coiled-coil region" evidence="1">
    <location>
        <begin position="306"/>
        <end position="372"/>
    </location>
</feature>
<feature type="compositionally biased region" description="Polar residues" evidence="2">
    <location>
        <begin position="13"/>
        <end position="52"/>
    </location>
</feature>
<evidence type="ECO:0000313" key="4">
    <source>
        <dbReference type="Proteomes" id="UP000799423"/>
    </source>
</evidence>
<accession>A0A6A7BQD4</accession>
<dbReference type="EMBL" id="MU006288">
    <property type="protein sequence ID" value="KAF2856548.1"/>
    <property type="molecule type" value="Genomic_DNA"/>
</dbReference>
<name>A0A6A7BQD4_9PLEO</name>
<evidence type="ECO:0000313" key="3">
    <source>
        <dbReference type="EMBL" id="KAF2856548.1"/>
    </source>
</evidence>
<protein>
    <submittedName>
        <fullName evidence="3">Uncharacterized protein</fullName>
    </submittedName>
</protein>
<dbReference type="OrthoDB" id="4186885at2759"/>
<reference evidence="3" key="1">
    <citation type="submission" date="2020-01" db="EMBL/GenBank/DDBJ databases">
        <authorList>
            <consortium name="DOE Joint Genome Institute"/>
            <person name="Haridas S."/>
            <person name="Albert R."/>
            <person name="Binder M."/>
            <person name="Bloem J."/>
            <person name="Labutti K."/>
            <person name="Salamov A."/>
            <person name="Andreopoulos B."/>
            <person name="Baker S.E."/>
            <person name="Barry K."/>
            <person name="Bills G."/>
            <person name="Bluhm B.H."/>
            <person name="Cannon C."/>
            <person name="Castanera R."/>
            <person name="Culley D.E."/>
            <person name="Daum C."/>
            <person name="Ezra D."/>
            <person name="Gonzalez J.B."/>
            <person name="Henrissat B."/>
            <person name="Kuo A."/>
            <person name="Liang C."/>
            <person name="Lipzen A."/>
            <person name="Lutzoni F."/>
            <person name="Magnuson J."/>
            <person name="Mondo S."/>
            <person name="Nolan M."/>
            <person name="Ohm R."/>
            <person name="Pangilinan J."/>
            <person name="Park H.-J."/>
            <person name="Ramirez L."/>
            <person name="Alfaro M."/>
            <person name="Sun H."/>
            <person name="Tritt A."/>
            <person name="Yoshinaga Y."/>
            <person name="Zwiers L.-H."/>
            <person name="Turgeon B.G."/>
            <person name="Goodwin S.B."/>
            <person name="Spatafora J.W."/>
            <person name="Crous P.W."/>
            <person name="Grigoriev I.V."/>
        </authorList>
    </citation>
    <scope>NUCLEOTIDE SEQUENCE</scope>
    <source>
        <strain evidence="3">IPT5</strain>
    </source>
</reference>
<keyword evidence="4" id="KW-1185">Reference proteome</keyword>